<dbReference type="AlphaFoldDB" id="A0A7Y8GZZ6"/>
<dbReference type="RefSeq" id="WP_177138115.1">
    <property type="nucleotide sequence ID" value="NZ_VYGV01000025.1"/>
</dbReference>
<name>A0A7Y8GZZ6_9BURK</name>
<accession>A0A7Y8GZZ6</accession>
<feature type="signal peptide" evidence="1">
    <location>
        <begin position="1"/>
        <end position="25"/>
    </location>
</feature>
<reference evidence="2 3" key="1">
    <citation type="submission" date="2019-09" db="EMBL/GenBank/DDBJ databases">
        <title>Hydrogenophaga aromatica sp. nov., isolated from a para-xylene-degrading enrichment culture.</title>
        <authorList>
            <person name="Tancsics A."/>
            <person name="Banerjee S."/>
        </authorList>
    </citation>
    <scope>NUCLEOTIDE SEQUENCE [LARGE SCALE GENOMIC DNA]</scope>
    <source>
        <strain evidence="2 3">D2P1</strain>
    </source>
</reference>
<organism evidence="2 3">
    <name type="scientific">Hydrogenophaga aromaticivorans</name>
    <dbReference type="NCBI Taxonomy" id="2610898"/>
    <lineage>
        <taxon>Bacteria</taxon>
        <taxon>Pseudomonadati</taxon>
        <taxon>Pseudomonadota</taxon>
        <taxon>Betaproteobacteria</taxon>
        <taxon>Burkholderiales</taxon>
        <taxon>Comamonadaceae</taxon>
        <taxon>Hydrogenophaga</taxon>
    </lineage>
</organism>
<evidence type="ECO:0000256" key="1">
    <source>
        <dbReference type="SAM" id="SignalP"/>
    </source>
</evidence>
<dbReference type="EMBL" id="VYGV01000025">
    <property type="protein sequence ID" value="NWF47962.1"/>
    <property type="molecule type" value="Genomic_DNA"/>
</dbReference>
<evidence type="ECO:0000313" key="3">
    <source>
        <dbReference type="Proteomes" id="UP000545507"/>
    </source>
</evidence>
<keyword evidence="3" id="KW-1185">Reference proteome</keyword>
<dbReference type="Proteomes" id="UP000545507">
    <property type="component" value="Unassembled WGS sequence"/>
</dbReference>
<evidence type="ECO:0000313" key="2">
    <source>
        <dbReference type="EMBL" id="NWF47962.1"/>
    </source>
</evidence>
<feature type="chain" id="PRO_5031341371" description="Lipoprotein" evidence="1">
    <location>
        <begin position="26"/>
        <end position="187"/>
    </location>
</feature>
<gene>
    <name evidence="2" type="ORF">F3K02_22295</name>
</gene>
<comment type="caution">
    <text evidence="2">The sequence shown here is derived from an EMBL/GenBank/DDBJ whole genome shotgun (WGS) entry which is preliminary data.</text>
</comment>
<evidence type="ECO:0008006" key="4">
    <source>
        <dbReference type="Google" id="ProtNLM"/>
    </source>
</evidence>
<proteinExistence type="predicted"/>
<protein>
    <recommendedName>
        <fullName evidence="4">Lipoprotein</fullName>
    </recommendedName>
</protein>
<keyword evidence="1" id="KW-0732">Signal</keyword>
<sequence>MYLPFNPRKLFSVTVLCLLPTLLMACGGGSDDALDHVKPTGAPLANVWFADSESYHPLDRLKSNGAFFASGERDPGPVNPAYSAADPSQSKWAINASAASEPAGHALTYKMQIDPSSNVSTAAVNAMRANLRIGPDNGLVTQVCKGFPDCYDNETAATQEFKVTVTAQVQGGSNMLSRSFLLMVRGN</sequence>